<feature type="binding site" evidence="5">
    <location>
        <position position="362"/>
    </location>
    <ligand>
        <name>substrate</name>
    </ligand>
</feature>
<dbReference type="PANTHER" id="PTHR43563">
    <property type="entry name" value="AMINE OXIDASE"/>
    <property type="match status" value="1"/>
</dbReference>
<evidence type="ECO:0000256" key="5">
    <source>
        <dbReference type="PIRSR" id="PIRSR601613-1"/>
    </source>
</evidence>
<keyword evidence="6" id="KW-0285">Flavoprotein</keyword>
<comment type="similarity">
    <text evidence="2 6">Belongs to the flavin monoamine oxidase family.</text>
</comment>
<comment type="catalytic activity">
    <reaction evidence="4">
        <text>a secondary aliphatic amine + O2 + H2O = a primary amine + an aldehyde + H2O2</text>
        <dbReference type="Rhea" id="RHEA:26414"/>
        <dbReference type="ChEBI" id="CHEBI:15377"/>
        <dbReference type="ChEBI" id="CHEBI:15379"/>
        <dbReference type="ChEBI" id="CHEBI:16240"/>
        <dbReference type="ChEBI" id="CHEBI:17478"/>
        <dbReference type="ChEBI" id="CHEBI:58855"/>
        <dbReference type="ChEBI" id="CHEBI:65296"/>
        <dbReference type="EC" id="1.4.3.4"/>
    </reaction>
</comment>
<feature type="binding site" evidence="5">
    <location>
        <position position="264"/>
    </location>
    <ligand>
        <name>FAD</name>
        <dbReference type="ChEBI" id="CHEBI:57692"/>
    </ligand>
</feature>
<dbReference type="Gene3D" id="3.90.660.10">
    <property type="match status" value="1"/>
</dbReference>
<dbReference type="PANTHER" id="PTHR43563:SF1">
    <property type="entry name" value="AMINE OXIDASE [FLAVIN-CONTAINING] B"/>
    <property type="match status" value="1"/>
</dbReference>
<keyword evidence="3 6" id="KW-0560">Oxidoreductase</keyword>
<dbReference type="InterPro" id="IPR002937">
    <property type="entry name" value="Amino_oxidase"/>
</dbReference>
<reference evidence="9" key="1">
    <citation type="submission" date="2019-06" db="EMBL/GenBank/DDBJ databases">
        <authorList>
            <person name="Broberg M."/>
        </authorList>
    </citation>
    <scope>NUCLEOTIDE SEQUENCE [LARGE SCALE GENOMIC DNA]</scope>
</reference>
<dbReference type="Pfam" id="PF01593">
    <property type="entry name" value="Amino_oxidase"/>
    <property type="match status" value="1"/>
</dbReference>
<feature type="binding site" evidence="5">
    <location>
        <begin position="67"/>
        <end position="68"/>
    </location>
    <ligand>
        <name>FAD</name>
        <dbReference type="ChEBI" id="CHEBI:57692"/>
    </ligand>
</feature>
<dbReference type="OrthoDB" id="7777654at2759"/>
<organism evidence="8 9">
    <name type="scientific">Clonostachys byssicola</name>
    <dbReference type="NCBI Taxonomy" id="160290"/>
    <lineage>
        <taxon>Eukaryota</taxon>
        <taxon>Fungi</taxon>
        <taxon>Dikarya</taxon>
        <taxon>Ascomycota</taxon>
        <taxon>Pezizomycotina</taxon>
        <taxon>Sordariomycetes</taxon>
        <taxon>Hypocreomycetidae</taxon>
        <taxon>Hypocreales</taxon>
        <taxon>Bionectriaceae</taxon>
        <taxon>Clonostachys</taxon>
    </lineage>
</organism>
<dbReference type="AlphaFoldDB" id="A0A9N9U6U2"/>
<keyword evidence="6" id="KW-0274">FAD</keyword>
<proteinExistence type="inferred from homology"/>
<dbReference type="Proteomes" id="UP000754883">
    <property type="component" value="Unassembled WGS sequence"/>
</dbReference>
<evidence type="ECO:0000256" key="4">
    <source>
        <dbReference type="ARBA" id="ARBA00048448"/>
    </source>
</evidence>
<evidence type="ECO:0000256" key="3">
    <source>
        <dbReference type="ARBA" id="ARBA00023002"/>
    </source>
</evidence>
<dbReference type="Gene3D" id="1.10.405.10">
    <property type="entry name" value="Guanine Nucleotide Dissociation Inhibitor, domain 1"/>
    <property type="match status" value="1"/>
</dbReference>
<dbReference type="InterPro" id="IPR050703">
    <property type="entry name" value="Flavin_MAO"/>
</dbReference>
<gene>
    <name evidence="8" type="ORF">CBYS24578_00018512</name>
</gene>
<name>A0A9N9U6U2_9HYPO</name>
<sequence>MVPQSKEGYFWNFEKNTAMKGLPTDAVKSDSNDVKSSYDVIVIGAGFTGLTAARDISLHGLSILILEARDRVGGRTWLAQGKHDNYEMGGGWVHHLQPNTWTEMARYGLTTPKTSFKLGRDTSMNVGGVKQTMRGADDSFLHLAATFFNVDGYNGRLVLPQPHLPLYNRKGIREWDISVRERIDQLNLSATEKDLLAFWMGTVGLQEAHKLGFLSLLRLYALSGYDFQRLLELSGVFKIPGGTTALANAMFSEFNGSALFNRKVKSIVSGSSRAQVYVEDGEIFSADRVICTVPINCLADIEFSPPLPPSYTSIKHVNLGGKLHAHSADGSTRFFGVDGPSKVACFGVAESRSSTGGTNMVFFKSSREENVDRSQLEILEEALRDLTAGGTQIGDIDEYLWHDWRHDEFSKGAWAVYGPGALSGPLGDLMEDYADGWVGYIDGAVEQGRQAARAVINNW</sequence>
<protein>
    <recommendedName>
        <fullName evidence="6">Amine oxidase</fullName>
        <ecNumber evidence="6">1.4.3.-</ecNumber>
    </recommendedName>
</protein>
<evidence type="ECO:0000313" key="8">
    <source>
        <dbReference type="EMBL" id="CAG9977375.1"/>
    </source>
</evidence>
<keyword evidence="9" id="KW-1185">Reference proteome</keyword>
<evidence type="ECO:0000256" key="2">
    <source>
        <dbReference type="ARBA" id="ARBA00005995"/>
    </source>
</evidence>
<comment type="cofactor">
    <cofactor evidence="1 6">
        <name>FAD</name>
        <dbReference type="ChEBI" id="CHEBI:57692"/>
    </cofactor>
</comment>
<evidence type="ECO:0000256" key="1">
    <source>
        <dbReference type="ARBA" id="ARBA00001974"/>
    </source>
</evidence>
<comment type="caution">
    <text evidence="8">The sequence shown here is derived from an EMBL/GenBank/DDBJ whole genome shotgun (WGS) entry which is preliminary data.</text>
</comment>
<reference evidence="8 9" key="2">
    <citation type="submission" date="2021-10" db="EMBL/GenBank/DDBJ databases">
        <authorList>
            <person name="Piombo E."/>
        </authorList>
    </citation>
    <scope>NUCLEOTIDE SEQUENCE [LARGE SCALE GENOMIC DNA]</scope>
</reference>
<dbReference type="Gene3D" id="3.50.50.60">
    <property type="entry name" value="FAD/NAD(P)-binding domain"/>
    <property type="match status" value="1"/>
</dbReference>
<dbReference type="GO" id="GO:0097621">
    <property type="term" value="F:monoamine oxidase activity"/>
    <property type="evidence" value="ECO:0007669"/>
    <property type="project" value="UniProtKB-EC"/>
</dbReference>
<feature type="binding site" evidence="5">
    <location>
        <position position="48"/>
    </location>
    <ligand>
        <name>FAD</name>
        <dbReference type="ChEBI" id="CHEBI:57692"/>
    </ligand>
</feature>
<dbReference type="EC" id="1.4.3.-" evidence="6"/>
<dbReference type="InterPro" id="IPR001613">
    <property type="entry name" value="Flavin_amine_oxidase"/>
</dbReference>
<feature type="domain" description="Amine oxidase" evidence="7">
    <location>
        <begin position="47"/>
        <end position="456"/>
    </location>
</feature>
<evidence type="ECO:0000313" key="9">
    <source>
        <dbReference type="Proteomes" id="UP000754883"/>
    </source>
</evidence>
<evidence type="ECO:0000256" key="6">
    <source>
        <dbReference type="RuleBase" id="RU362067"/>
    </source>
</evidence>
<dbReference type="InterPro" id="IPR036188">
    <property type="entry name" value="FAD/NAD-bd_sf"/>
</dbReference>
<dbReference type="PRINTS" id="PR00757">
    <property type="entry name" value="AMINEOXDASEF"/>
</dbReference>
<evidence type="ECO:0000259" key="7">
    <source>
        <dbReference type="Pfam" id="PF01593"/>
    </source>
</evidence>
<accession>A0A9N9U6U2</accession>
<dbReference type="SUPFAM" id="SSF51905">
    <property type="entry name" value="FAD/NAD(P)-binding domain"/>
    <property type="match status" value="1"/>
</dbReference>
<dbReference type="EMBL" id="CABFNO020001297">
    <property type="protein sequence ID" value="CAG9977375.1"/>
    <property type="molecule type" value="Genomic_DNA"/>
</dbReference>